<dbReference type="STRING" id="1035195.HMPREF9997_02810"/>
<dbReference type="Proteomes" id="UP000010445">
    <property type="component" value="Unassembled WGS sequence"/>
</dbReference>
<comment type="caution">
    <text evidence="2">The sequence shown here is derived from an EMBL/GenBank/DDBJ whole genome shotgun (WGS) entry which is preliminary data.</text>
</comment>
<evidence type="ECO:0000256" key="1">
    <source>
        <dbReference type="SAM" id="MobiDB-lite"/>
    </source>
</evidence>
<feature type="region of interest" description="Disordered" evidence="1">
    <location>
        <begin position="27"/>
        <end position="46"/>
    </location>
</feature>
<dbReference type="AlphaFoldDB" id="L1M918"/>
<proteinExistence type="predicted"/>
<sequence length="46" mass="4965">MSSSTAENALDIQSSLAPYTEFMCLNNENGVIPPRSTPVNPHTSEN</sequence>
<evidence type="ECO:0000313" key="3">
    <source>
        <dbReference type="Proteomes" id="UP000010445"/>
    </source>
</evidence>
<organism evidence="2 3">
    <name type="scientific">Corynebacterium durum F0235</name>
    <dbReference type="NCBI Taxonomy" id="1035195"/>
    <lineage>
        <taxon>Bacteria</taxon>
        <taxon>Bacillati</taxon>
        <taxon>Actinomycetota</taxon>
        <taxon>Actinomycetes</taxon>
        <taxon>Mycobacteriales</taxon>
        <taxon>Corynebacteriaceae</taxon>
        <taxon>Corynebacterium</taxon>
    </lineage>
</organism>
<feature type="compositionally biased region" description="Polar residues" evidence="1">
    <location>
        <begin position="37"/>
        <end position="46"/>
    </location>
</feature>
<reference evidence="2 3" key="1">
    <citation type="submission" date="2012-05" db="EMBL/GenBank/DDBJ databases">
        <authorList>
            <person name="Weinstock G."/>
            <person name="Sodergren E."/>
            <person name="Lobos E.A."/>
            <person name="Fulton L."/>
            <person name="Fulton R."/>
            <person name="Courtney L."/>
            <person name="Fronick C."/>
            <person name="O'Laughlin M."/>
            <person name="Godfrey J."/>
            <person name="Wilson R.M."/>
            <person name="Miner T."/>
            <person name="Farmer C."/>
            <person name="Delehaunty K."/>
            <person name="Cordes M."/>
            <person name="Minx P."/>
            <person name="Tomlinson C."/>
            <person name="Chen J."/>
            <person name="Wollam A."/>
            <person name="Pepin K.H."/>
            <person name="Bhonagiri V."/>
            <person name="Zhang X."/>
            <person name="Suruliraj S."/>
            <person name="Warren W."/>
            <person name="Mitreva M."/>
            <person name="Mardis E.R."/>
            <person name="Wilson R.K."/>
        </authorList>
    </citation>
    <scope>NUCLEOTIDE SEQUENCE [LARGE SCALE GENOMIC DNA]</scope>
    <source>
        <strain evidence="2 3">F0235</strain>
    </source>
</reference>
<gene>
    <name evidence="2" type="ORF">HMPREF9997_02810</name>
</gene>
<dbReference type="HOGENOM" id="CLU_3182558_0_0_11"/>
<evidence type="ECO:0000313" key="2">
    <source>
        <dbReference type="EMBL" id="EKX87484.1"/>
    </source>
</evidence>
<keyword evidence="3" id="KW-1185">Reference proteome</keyword>
<accession>L1M918</accession>
<protein>
    <submittedName>
        <fullName evidence="2">Uncharacterized protein</fullName>
    </submittedName>
</protein>
<name>L1M918_9CORY</name>
<dbReference type="EMBL" id="AMEM01000044">
    <property type="protein sequence ID" value="EKX87484.1"/>
    <property type="molecule type" value="Genomic_DNA"/>
</dbReference>